<gene>
    <name evidence="5" type="ORF">PHLCEN_2v3256</name>
</gene>
<protein>
    <submittedName>
        <fullName evidence="5">Uncharacterized protein</fullName>
    </submittedName>
</protein>
<evidence type="ECO:0000259" key="4">
    <source>
        <dbReference type="Pfam" id="PF23936"/>
    </source>
</evidence>
<evidence type="ECO:0000313" key="5">
    <source>
        <dbReference type="EMBL" id="PSS15418.1"/>
    </source>
</evidence>
<reference evidence="5 6" key="1">
    <citation type="submission" date="2018-02" db="EMBL/GenBank/DDBJ databases">
        <title>Genome sequence of the basidiomycete white-rot fungus Phlebia centrifuga.</title>
        <authorList>
            <person name="Granchi Z."/>
            <person name="Peng M."/>
            <person name="de Vries R.P."/>
            <person name="Hilden K."/>
            <person name="Makela M.R."/>
            <person name="Grigoriev I."/>
            <person name="Riley R."/>
        </authorList>
    </citation>
    <scope>NUCLEOTIDE SEQUENCE [LARGE SCALE GENOMIC DNA]</scope>
    <source>
        <strain evidence="5 6">FBCC195</strain>
    </source>
</reference>
<dbReference type="OrthoDB" id="40048at2759"/>
<dbReference type="InterPro" id="IPR006849">
    <property type="entry name" value="Elp1"/>
</dbReference>
<feature type="domain" description="ELP1 three-helical bundle" evidence="4">
    <location>
        <begin position="287"/>
        <end position="392"/>
    </location>
</feature>
<dbReference type="Pfam" id="PF23925">
    <property type="entry name" value="A-sol_ELP1"/>
    <property type="match status" value="2"/>
</dbReference>
<dbReference type="Pfam" id="PF23878">
    <property type="entry name" value="TPR_ELP1"/>
    <property type="match status" value="1"/>
</dbReference>
<evidence type="ECO:0000256" key="1">
    <source>
        <dbReference type="SAM" id="MobiDB-lite"/>
    </source>
</evidence>
<dbReference type="GO" id="GO:0005829">
    <property type="term" value="C:cytosol"/>
    <property type="evidence" value="ECO:0007669"/>
    <property type="project" value="TreeGrafter"/>
</dbReference>
<dbReference type="GO" id="GO:0033588">
    <property type="term" value="C:elongator holoenzyme complex"/>
    <property type="evidence" value="ECO:0007669"/>
    <property type="project" value="InterPro"/>
</dbReference>
<dbReference type="AlphaFoldDB" id="A0A2R6QUJ5"/>
<keyword evidence="6" id="KW-1185">Reference proteome</keyword>
<dbReference type="GO" id="GO:0002926">
    <property type="term" value="P:tRNA wobble base 5-methoxycarbonylmethyl-2-thiouridinylation"/>
    <property type="evidence" value="ECO:0007669"/>
    <property type="project" value="TreeGrafter"/>
</dbReference>
<dbReference type="PANTHER" id="PTHR12747">
    <property type="entry name" value="ELONGATOR COMPLEX PROTEIN 1"/>
    <property type="match status" value="1"/>
</dbReference>
<proteinExistence type="predicted"/>
<dbReference type="EMBL" id="MLYV02000302">
    <property type="protein sequence ID" value="PSS15418.1"/>
    <property type="molecule type" value="Genomic_DNA"/>
</dbReference>
<dbReference type="InterPro" id="IPR056169">
    <property type="entry name" value="HB_ELP1"/>
</dbReference>
<organism evidence="5 6">
    <name type="scientific">Hermanssonia centrifuga</name>
    <dbReference type="NCBI Taxonomy" id="98765"/>
    <lineage>
        <taxon>Eukaryota</taxon>
        <taxon>Fungi</taxon>
        <taxon>Dikarya</taxon>
        <taxon>Basidiomycota</taxon>
        <taxon>Agaricomycotina</taxon>
        <taxon>Agaricomycetes</taxon>
        <taxon>Polyporales</taxon>
        <taxon>Meruliaceae</taxon>
        <taxon>Hermanssonia</taxon>
    </lineage>
</organism>
<feature type="domain" description="ELP1 TPR" evidence="2">
    <location>
        <begin position="203"/>
        <end position="276"/>
    </location>
</feature>
<feature type="region of interest" description="Disordered" evidence="1">
    <location>
        <begin position="350"/>
        <end position="382"/>
    </location>
</feature>
<feature type="domain" description="ELP1 alpha-solenoid" evidence="3">
    <location>
        <begin position="18"/>
        <end position="83"/>
    </location>
</feature>
<evidence type="ECO:0000313" key="6">
    <source>
        <dbReference type="Proteomes" id="UP000186601"/>
    </source>
</evidence>
<comment type="caution">
    <text evidence="5">The sequence shown here is derived from an EMBL/GenBank/DDBJ whole genome shotgun (WGS) entry which is preliminary data.</text>
</comment>
<sequence>MSLVLQMPRGNLETINSRPLVMEIVKQDVDKADCAKAFAACRRYRINLNAFVEHDKETLMGRLAEFVEQVENVDYINLFLTTFGQGTLPDDVVNQVCNRVRAELEKKDMKKYINSILTAHVMKRPADHEAGLDLLLRLRENEPGPVEDAVKYMIFLVDADRLFDTALGMYDFSLVLMVTQHAQKNPREYLPFLRELRALEKNYQRFKIDDHLKRHEKALRNLSVRIGLMKLLAYVEKHQLYDIALSIWKDTERYDTMLSAYGDWLFKRREFKDAAFDHLSRRISRAQVAEELGEMKEQFKKQVTRLRELRVKKVEEPDAFYGVEDMELHNVDVITDVSMAPTMFTRYTVAPSAASKSSKRGSRSKRKMERKVGSGRKGTVDEEYSLRSVTKLVTRFNATQ</sequence>
<feature type="non-terminal residue" evidence="5">
    <location>
        <position position="400"/>
    </location>
</feature>
<name>A0A2R6QUJ5_9APHY</name>
<dbReference type="InterPro" id="IPR056166">
    <property type="entry name" value="TPR_ELP1"/>
</dbReference>
<dbReference type="GO" id="GO:0000049">
    <property type="term" value="F:tRNA binding"/>
    <property type="evidence" value="ECO:0007669"/>
    <property type="project" value="TreeGrafter"/>
</dbReference>
<evidence type="ECO:0000259" key="3">
    <source>
        <dbReference type="Pfam" id="PF23925"/>
    </source>
</evidence>
<feature type="domain" description="ELP1 alpha-solenoid" evidence="3">
    <location>
        <begin position="92"/>
        <end position="196"/>
    </location>
</feature>
<dbReference type="InterPro" id="IPR056167">
    <property type="entry name" value="A-sol_ELP1"/>
</dbReference>
<dbReference type="STRING" id="98765.A0A2R6QUJ5"/>
<dbReference type="UniPathway" id="UPA00988"/>
<feature type="compositionally biased region" description="Basic residues" evidence="1">
    <location>
        <begin position="357"/>
        <end position="369"/>
    </location>
</feature>
<dbReference type="Pfam" id="PF23936">
    <property type="entry name" value="HB_ELP1"/>
    <property type="match status" value="1"/>
</dbReference>
<evidence type="ECO:0000259" key="2">
    <source>
        <dbReference type="Pfam" id="PF23878"/>
    </source>
</evidence>
<dbReference type="PANTHER" id="PTHR12747:SF0">
    <property type="entry name" value="ELONGATOR COMPLEX PROTEIN 1"/>
    <property type="match status" value="1"/>
</dbReference>
<dbReference type="Proteomes" id="UP000186601">
    <property type="component" value="Unassembled WGS sequence"/>
</dbReference>
<accession>A0A2R6QUJ5</accession>